<feature type="region of interest" description="Disordered" evidence="1">
    <location>
        <begin position="155"/>
        <end position="174"/>
    </location>
</feature>
<feature type="region of interest" description="Disordered" evidence="1">
    <location>
        <begin position="67"/>
        <end position="131"/>
    </location>
</feature>
<proteinExistence type="predicted"/>
<dbReference type="PROSITE" id="PS51724">
    <property type="entry name" value="SPOR"/>
    <property type="match status" value="1"/>
</dbReference>
<name>A0ABV7H2K4_9BURK</name>
<sequence>MNAPQTHTTEPHCAACLRIRHALGLKSRLRSQQGGTLLGIIIGLVIGLAIALAVSLYMRSGDLSFLKRDSHDKPSRVEVPKDAAKIPDPNEALYGKGSREQKPAAADVVPGKPGDPAGTQSGAARGLGIDAGKAPTDAAAAASKTADPIGKLAEAVAKTPPPPAPKASDVPVDDDGSRYLIQVGAFKSPEEAESMRAKVAMMGFEARVSQRETDTGTMHRVRIGPLTSLDASNQARRKLSEAGMEASIIKIK</sequence>
<evidence type="ECO:0000259" key="3">
    <source>
        <dbReference type="PROSITE" id="PS51724"/>
    </source>
</evidence>
<gene>
    <name evidence="4" type="ORF">ACFOEN_10865</name>
</gene>
<accession>A0ABV7H2K4</accession>
<dbReference type="InterPro" id="IPR007730">
    <property type="entry name" value="SPOR-like_dom"/>
</dbReference>
<organism evidence="4 5">
    <name type="scientific">Piscinibacterium candidicorallinum</name>
    <dbReference type="NCBI Taxonomy" id="1793872"/>
    <lineage>
        <taxon>Bacteria</taxon>
        <taxon>Pseudomonadati</taxon>
        <taxon>Pseudomonadota</taxon>
        <taxon>Betaproteobacteria</taxon>
        <taxon>Burkholderiales</taxon>
        <taxon>Piscinibacterium</taxon>
    </lineage>
</organism>
<dbReference type="Pfam" id="PF05036">
    <property type="entry name" value="SPOR"/>
    <property type="match status" value="1"/>
</dbReference>
<evidence type="ECO:0000256" key="2">
    <source>
        <dbReference type="SAM" id="Phobius"/>
    </source>
</evidence>
<dbReference type="EMBL" id="JBHRTI010000004">
    <property type="protein sequence ID" value="MFC3148144.1"/>
    <property type="molecule type" value="Genomic_DNA"/>
</dbReference>
<evidence type="ECO:0000256" key="1">
    <source>
        <dbReference type="SAM" id="MobiDB-lite"/>
    </source>
</evidence>
<dbReference type="InterPro" id="IPR052521">
    <property type="entry name" value="Cell_div_SPOR-domain"/>
</dbReference>
<dbReference type="SUPFAM" id="SSF110997">
    <property type="entry name" value="Sporulation related repeat"/>
    <property type="match status" value="1"/>
</dbReference>
<feature type="transmembrane region" description="Helical" evidence="2">
    <location>
        <begin position="37"/>
        <end position="58"/>
    </location>
</feature>
<evidence type="ECO:0000313" key="4">
    <source>
        <dbReference type="EMBL" id="MFC3148144.1"/>
    </source>
</evidence>
<feature type="domain" description="SPOR" evidence="3">
    <location>
        <begin position="173"/>
        <end position="251"/>
    </location>
</feature>
<dbReference type="InterPro" id="IPR036680">
    <property type="entry name" value="SPOR-like_sf"/>
</dbReference>
<keyword evidence="2" id="KW-1133">Transmembrane helix</keyword>
<keyword evidence="2" id="KW-0472">Membrane</keyword>
<reference evidence="5" key="1">
    <citation type="journal article" date="2019" name="Int. J. Syst. Evol. Microbiol.">
        <title>The Global Catalogue of Microorganisms (GCM) 10K type strain sequencing project: providing services to taxonomists for standard genome sequencing and annotation.</title>
        <authorList>
            <consortium name="The Broad Institute Genomics Platform"/>
            <consortium name="The Broad Institute Genome Sequencing Center for Infectious Disease"/>
            <person name="Wu L."/>
            <person name="Ma J."/>
        </authorList>
    </citation>
    <scope>NUCLEOTIDE SEQUENCE [LARGE SCALE GENOMIC DNA]</scope>
    <source>
        <strain evidence="5">KCTC 52168</strain>
    </source>
</reference>
<evidence type="ECO:0000313" key="5">
    <source>
        <dbReference type="Proteomes" id="UP001595556"/>
    </source>
</evidence>
<dbReference type="PANTHER" id="PTHR38687">
    <property type="entry name" value="CELL DIVISION PROTEIN DEDD-RELATED"/>
    <property type="match status" value="1"/>
</dbReference>
<dbReference type="Gene3D" id="3.30.70.1070">
    <property type="entry name" value="Sporulation related repeat"/>
    <property type="match status" value="1"/>
</dbReference>
<dbReference type="Proteomes" id="UP001595556">
    <property type="component" value="Unassembled WGS sequence"/>
</dbReference>
<dbReference type="PANTHER" id="PTHR38687:SF1">
    <property type="entry name" value="CELL DIVISION PROTEIN DEDD"/>
    <property type="match status" value="1"/>
</dbReference>
<dbReference type="RefSeq" id="WP_377303805.1">
    <property type="nucleotide sequence ID" value="NZ_CP180191.1"/>
</dbReference>
<protein>
    <submittedName>
        <fullName evidence="4">SPOR domain-containing protein</fullName>
    </submittedName>
</protein>
<keyword evidence="5" id="KW-1185">Reference proteome</keyword>
<comment type="caution">
    <text evidence="4">The sequence shown here is derived from an EMBL/GenBank/DDBJ whole genome shotgun (WGS) entry which is preliminary data.</text>
</comment>
<feature type="compositionally biased region" description="Basic and acidic residues" evidence="1">
    <location>
        <begin position="67"/>
        <end position="85"/>
    </location>
</feature>
<keyword evidence="2" id="KW-0812">Transmembrane</keyword>